<comment type="subcellular location">
    <subcellularLocation>
        <location evidence="2">Endoplasmic reticulum membrane</location>
        <topology evidence="2">Single-pass type II membrane protein</topology>
    </subcellularLocation>
</comment>
<comment type="catalytic activity">
    <reaction evidence="14">
        <text>L-prolyl-[collagen] + 2-oxoglutarate + O2 = trans-4-hydroxy-L-prolyl-[collagen] + succinate + CO2</text>
        <dbReference type="Rhea" id="RHEA:18945"/>
        <dbReference type="Rhea" id="RHEA-COMP:11676"/>
        <dbReference type="Rhea" id="RHEA-COMP:11680"/>
        <dbReference type="ChEBI" id="CHEBI:15379"/>
        <dbReference type="ChEBI" id="CHEBI:16526"/>
        <dbReference type="ChEBI" id="CHEBI:16810"/>
        <dbReference type="ChEBI" id="CHEBI:30031"/>
        <dbReference type="ChEBI" id="CHEBI:50342"/>
        <dbReference type="ChEBI" id="CHEBI:61965"/>
        <dbReference type="EC" id="1.14.11.2"/>
    </reaction>
</comment>
<dbReference type="Proteomes" id="UP001489004">
    <property type="component" value="Unassembled WGS sequence"/>
</dbReference>
<evidence type="ECO:0000313" key="17">
    <source>
        <dbReference type="EMBL" id="KAK9820337.1"/>
    </source>
</evidence>
<evidence type="ECO:0000313" key="18">
    <source>
        <dbReference type="Proteomes" id="UP001489004"/>
    </source>
</evidence>
<dbReference type="SMART" id="SM00702">
    <property type="entry name" value="P4Hc"/>
    <property type="match status" value="1"/>
</dbReference>
<dbReference type="Gene3D" id="2.60.120.620">
    <property type="entry name" value="q2cbj1_9rhob like domain"/>
    <property type="match status" value="1"/>
</dbReference>
<keyword evidence="10" id="KW-0560">Oxidoreductase</keyword>
<evidence type="ECO:0000259" key="16">
    <source>
        <dbReference type="PROSITE" id="PS51471"/>
    </source>
</evidence>
<sequence>MPGVGRRSALVVVLLVWLQAVDQQVEGRLHDLIGWSESYKGGKQKDEHQHDGTLWVESLSWEPRAYLYHNFLSEEECDHLIALGKPSMTKSTVVDSVTGKPMSSTVRTSSGMFLNRGQDPTVKAIEQRIAMYSQIPASQGEGMQILHYEKTEKYESHYDYFHDEVNKQNGGQRVATMLMYLSDVEEGGETVFPNSSEKPTKGDPHFSECAQRGVAVKPRKGDALLFYSLTLAGGMDPSSLHGGCPVISGDKWSATKWMRVHEYAAP</sequence>
<keyword evidence="11" id="KW-0408">Iron</keyword>
<dbReference type="FunFam" id="2.60.120.620:FF:000002">
    <property type="entry name" value="Prolyl 4-hydroxylase 4"/>
    <property type="match status" value="1"/>
</dbReference>
<dbReference type="InterPro" id="IPR005123">
    <property type="entry name" value="Oxoglu/Fe-dep_dioxygenase_dom"/>
</dbReference>
<keyword evidence="15" id="KW-0732">Signal</keyword>
<evidence type="ECO:0000256" key="3">
    <source>
        <dbReference type="ARBA" id="ARBA00006511"/>
    </source>
</evidence>
<keyword evidence="18" id="KW-1185">Reference proteome</keyword>
<dbReference type="EMBL" id="JALJOR010000003">
    <property type="protein sequence ID" value="KAK9820337.1"/>
    <property type="molecule type" value="Genomic_DNA"/>
</dbReference>
<evidence type="ECO:0000256" key="9">
    <source>
        <dbReference type="ARBA" id="ARBA00022989"/>
    </source>
</evidence>
<keyword evidence="6" id="KW-0479">Metal-binding</keyword>
<keyword evidence="7" id="KW-0223">Dioxygenase</keyword>
<dbReference type="GO" id="GO:0005506">
    <property type="term" value="F:iron ion binding"/>
    <property type="evidence" value="ECO:0007669"/>
    <property type="project" value="InterPro"/>
</dbReference>
<keyword evidence="5" id="KW-0812">Transmembrane</keyword>
<name>A0AAW1QG97_9CHLO</name>
<feature type="signal peptide" evidence="15">
    <location>
        <begin position="1"/>
        <end position="23"/>
    </location>
</feature>
<evidence type="ECO:0000256" key="10">
    <source>
        <dbReference type="ARBA" id="ARBA00023002"/>
    </source>
</evidence>
<evidence type="ECO:0000256" key="15">
    <source>
        <dbReference type="SAM" id="SignalP"/>
    </source>
</evidence>
<evidence type="ECO:0000256" key="7">
    <source>
        <dbReference type="ARBA" id="ARBA00022964"/>
    </source>
</evidence>
<evidence type="ECO:0000256" key="11">
    <source>
        <dbReference type="ARBA" id="ARBA00023004"/>
    </source>
</evidence>
<evidence type="ECO:0000256" key="12">
    <source>
        <dbReference type="ARBA" id="ARBA00023136"/>
    </source>
</evidence>
<feature type="chain" id="PRO_5043699386" description="procollagen-proline 4-dioxygenase" evidence="15">
    <location>
        <begin position="24"/>
        <end position="266"/>
    </location>
</feature>
<keyword evidence="9" id="KW-1133">Transmembrane helix</keyword>
<evidence type="ECO:0000256" key="6">
    <source>
        <dbReference type="ARBA" id="ARBA00022723"/>
    </source>
</evidence>
<dbReference type="GO" id="GO:0005789">
    <property type="term" value="C:endoplasmic reticulum membrane"/>
    <property type="evidence" value="ECO:0007669"/>
    <property type="project" value="UniProtKB-SubCell"/>
</dbReference>
<comment type="similarity">
    <text evidence="3">Belongs to the P4HA family.</text>
</comment>
<comment type="caution">
    <text evidence="17">The sequence shown here is derived from an EMBL/GenBank/DDBJ whole genome shotgun (WGS) entry which is preliminary data.</text>
</comment>
<organism evidence="17 18">
    <name type="scientific">[Myrmecia] bisecta</name>
    <dbReference type="NCBI Taxonomy" id="41462"/>
    <lineage>
        <taxon>Eukaryota</taxon>
        <taxon>Viridiplantae</taxon>
        <taxon>Chlorophyta</taxon>
        <taxon>core chlorophytes</taxon>
        <taxon>Trebouxiophyceae</taxon>
        <taxon>Trebouxiales</taxon>
        <taxon>Trebouxiaceae</taxon>
        <taxon>Myrmecia</taxon>
    </lineage>
</organism>
<dbReference type="GO" id="GO:0031418">
    <property type="term" value="F:L-ascorbic acid binding"/>
    <property type="evidence" value="ECO:0007669"/>
    <property type="project" value="InterPro"/>
</dbReference>
<reference evidence="17 18" key="1">
    <citation type="journal article" date="2024" name="Nat. Commun.">
        <title>Phylogenomics reveals the evolutionary origins of lichenization in chlorophyte algae.</title>
        <authorList>
            <person name="Puginier C."/>
            <person name="Libourel C."/>
            <person name="Otte J."/>
            <person name="Skaloud P."/>
            <person name="Haon M."/>
            <person name="Grisel S."/>
            <person name="Petersen M."/>
            <person name="Berrin J.G."/>
            <person name="Delaux P.M."/>
            <person name="Dal Grande F."/>
            <person name="Keller J."/>
        </authorList>
    </citation>
    <scope>NUCLEOTIDE SEQUENCE [LARGE SCALE GENOMIC DNA]</scope>
    <source>
        <strain evidence="17 18">SAG 2043</strain>
    </source>
</reference>
<dbReference type="PANTHER" id="PTHR10869:SF238">
    <property type="entry name" value="PROLYL 4-HYDROXYLASE 6-RELATED"/>
    <property type="match status" value="1"/>
</dbReference>
<keyword evidence="8" id="KW-0735">Signal-anchor</keyword>
<dbReference type="PROSITE" id="PS51471">
    <property type="entry name" value="FE2OG_OXY"/>
    <property type="match status" value="1"/>
</dbReference>
<dbReference type="PANTHER" id="PTHR10869">
    <property type="entry name" value="PROLYL 4-HYDROXYLASE ALPHA SUBUNIT"/>
    <property type="match status" value="1"/>
</dbReference>
<dbReference type="Pfam" id="PF13640">
    <property type="entry name" value="2OG-FeII_Oxy_3"/>
    <property type="match status" value="1"/>
</dbReference>
<proteinExistence type="inferred from homology"/>
<dbReference type="InterPro" id="IPR006620">
    <property type="entry name" value="Pro_4_hyd_alph"/>
</dbReference>
<dbReference type="GO" id="GO:0004656">
    <property type="term" value="F:procollagen-proline 4-dioxygenase activity"/>
    <property type="evidence" value="ECO:0007669"/>
    <property type="project" value="UniProtKB-EC"/>
</dbReference>
<evidence type="ECO:0000256" key="4">
    <source>
        <dbReference type="ARBA" id="ARBA00012269"/>
    </source>
</evidence>
<accession>A0AAW1QG97</accession>
<evidence type="ECO:0000256" key="14">
    <source>
        <dbReference type="ARBA" id="ARBA00049169"/>
    </source>
</evidence>
<evidence type="ECO:0000256" key="5">
    <source>
        <dbReference type="ARBA" id="ARBA00022692"/>
    </source>
</evidence>
<evidence type="ECO:0000256" key="8">
    <source>
        <dbReference type="ARBA" id="ARBA00022968"/>
    </source>
</evidence>
<feature type="domain" description="Fe2OG dioxygenase" evidence="16">
    <location>
        <begin position="139"/>
        <end position="260"/>
    </location>
</feature>
<dbReference type="InterPro" id="IPR045054">
    <property type="entry name" value="P4HA-like"/>
</dbReference>
<keyword evidence="13" id="KW-0325">Glycoprotein</keyword>
<dbReference type="InterPro" id="IPR044862">
    <property type="entry name" value="Pro_4_hyd_alph_FE2OG_OXY"/>
</dbReference>
<evidence type="ECO:0000256" key="13">
    <source>
        <dbReference type="ARBA" id="ARBA00023180"/>
    </source>
</evidence>
<dbReference type="EC" id="1.14.11.2" evidence="4"/>
<evidence type="ECO:0000256" key="2">
    <source>
        <dbReference type="ARBA" id="ARBA00004648"/>
    </source>
</evidence>
<evidence type="ECO:0000256" key="1">
    <source>
        <dbReference type="ARBA" id="ARBA00001961"/>
    </source>
</evidence>
<keyword evidence="12" id="KW-0472">Membrane</keyword>
<comment type="cofactor">
    <cofactor evidence="1">
        <name>L-ascorbate</name>
        <dbReference type="ChEBI" id="CHEBI:38290"/>
    </cofactor>
</comment>
<protein>
    <recommendedName>
        <fullName evidence="4">procollagen-proline 4-dioxygenase</fullName>
        <ecNumber evidence="4">1.14.11.2</ecNumber>
    </recommendedName>
</protein>
<gene>
    <name evidence="17" type="ORF">WJX72_009156</name>
</gene>
<dbReference type="AlphaFoldDB" id="A0AAW1QG97"/>